<keyword evidence="1 2" id="KW-0597">Phosphoprotein</keyword>
<evidence type="ECO:0000256" key="1">
    <source>
        <dbReference type="ARBA" id="ARBA00022553"/>
    </source>
</evidence>
<dbReference type="PROSITE" id="PS50110">
    <property type="entry name" value="RESPONSE_REGULATORY"/>
    <property type="match status" value="1"/>
</dbReference>
<dbReference type="AlphaFoldDB" id="A0A926Y3B5"/>
<dbReference type="RefSeq" id="WP_190890005.1">
    <property type="nucleotide sequence ID" value="NZ_JACWZY010000026.1"/>
</dbReference>
<feature type="domain" description="Response regulatory" evidence="3">
    <location>
        <begin position="8"/>
        <end position="129"/>
    </location>
</feature>
<dbReference type="Pfam" id="PF00072">
    <property type="entry name" value="Response_reg"/>
    <property type="match status" value="1"/>
</dbReference>
<keyword evidence="5" id="KW-1185">Reference proteome</keyword>
<comment type="caution">
    <text evidence="4">The sequence shown here is derived from an EMBL/GenBank/DDBJ whole genome shotgun (WGS) entry which is preliminary data.</text>
</comment>
<dbReference type="GO" id="GO:0000160">
    <property type="term" value="P:phosphorelay signal transduction system"/>
    <property type="evidence" value="ECO:0007669"/>
    <property type="project" value="InterPro"/>
</dbReference>
<feature type="modified residue" description="4-aspartylphosphate" evidence="2">
    <location>
        <position position="62"/>
    </location>
</feature>
<dbReference type="InterPro" id="IPR011006">
    <property type="entry name" value="CheY-like_superfamily"/>
</dbReference>
<dbReference type="InterPro" id="IPR050595">
    <property type="entry name" value="Bact_response_regulator"/>
</dbReference>
<dbReference type="SMART" id="SM00448">
    <property type="entry name" value="REC"/>
    <property type="match status" value="1"/>
</dbReference>
<sequence>MQSDKPILILLVDDEPPVIDILSRVGQQLFPEAQFVSVESPQETLELLADESRQQPQLILLDIDLHQSVDGIELIPKISSITKKHVPIVMFSSSVSDSNVQRSYKAGAVAYTQKPEDMEGWRNYVAILKRFWYETSRLPRKSED</sequence>
<evidence type="ECO:0000259" key="3">
    <source>
        <dbReference type="PROSITE" id="PS50110"/>
    </source>
</evidence>
<dbReference type="PANTHER" id="PTHR44591:SF3">
    <property type="entry name" value="RESPONSE REGULATORY DOMAIN-CONTAINING PROTEIN"/>
    <property type="match status" value="1"/>
</dbReference>
<evidence type="ECO:0000313" key="4">
    <source>
        <dbReference type="EMBL" id="MBD2703892.1"/>
    </source>
</evidence>
<evidence type="ECO:0000313" key="5">
    <source>
        <dbReference type="Proteomes" id="UP000598820"/>
    </source>
</evidence>
<name>A0A926Y3B5_9BACT</name>
<proteinExistence type="predicted"/>
<dbReference type="InterPro" id="IPR001789">
    <property type="entry name" value="Sig_transdc_resp-reg_receiver"/>
</dbReference>
<dbReference type="Gene3D" id="3.40.50.2300">
    <property type="match status" value="1"/>
</dbReference>
<dbReference type="EMBL" id="JACWZY010000026">
    <property type="protein sequence ID" value="MBD2703892.1"/>
    <property type="molecule type" value="Genomic_DNA"/>
</dbReference>
<organism evidence="4 5">
    <name type="scientific">Spirosoma profusum</name>
    <dbReference type="NCBI Taxonomy" id="2771354"/>
    <lineage>
        <taxon>Bacteria</taxon>
        <taxon>Pseudomonadati</taxon>
        <taxon>Bacteroidota</taxon>
        <taxon>Cytophagia</taxon>
        <taxon>Cytophagales</taxon>
        <taxon>Cytophagaceae</taxon>
        <taxon>Spirosoma</taxon>
    </lineage>
</organism>
<gene>
    <name evidence="4" type="ORF">IC229_24820</name>
</gene>
<accession>A0A926Y3B5</accession>
<reference evidence="4" key="1">
    <citation type="submission" date="2020-09" db="EMBL/GenBank/DDBJ databases">
        <authorList>
            <person name="Kim M.K."/>
        </authorList>
    </citation>
    <scope>NUCLEOTIDE SEQUENCE</scope>
    <source>
        <strain evidence="4">BT702</strain>
    </source>
</reference>
<dbReference type="PANTHER" id="PTHR44591">
    <property type="entry name" value="STRESS RESPONSE REGULATOR PROTEIN 1"/>
    <property type="match status" value="1"/>
</dbReference>
<dbReference type="Proteomes" id="UP000598820">
    <property type="component" value="Unassembled WGS sequence"/>
</dbReference>
<protein>
    <submittedName>
        <fullName evidence="4">Response regulator</fullName>
    </submittedName>
</protein>
<dbReference type="SUPFAM" id="SSF52172">
    <property type="entry name" value="CheY-like"/>
    <property type="match status" value="1"/>
</dbReference>
<evidence type="ECO:0000256" key="2">
    <source>
        <dbReference type="PROSITE-ProRule" id="PRU00169"/>
    </source>
</evidence>